<accession>A0A9D4EK08</accession>
<name>A0A9D4EK08_DREPO</name>
<organism evidence="1 2">
    <name type="scientific">Dreissena polymorpha</name>
    <name type="common">Zebra mussel</name>
    <name type="synonym">Mytilus polymorpha</name>
    <dbReference type="NCBI Taxonomy" id="45954"/>
    <lineage>
        <taxon>Eukaryota</taxon>
        <taxon>Metazoa</taxon>
        <taxon>Spiralia</taxon>
        <taxon>Lophotrochozoa</taxon>
        <taxon>Mollusca</taxon>
        <taxon>Bivalvia</taxon>
        <taxon>Autobranchia</taxon>
        <taxon>Heteroconchia</taxon>
        <taxon>Euheterodonta</taxon>
        <taxon>Imparidentia</taxon>
        <taxon>Neoheterodontei</taxon>
        <taxon>Myida</taxon>
        <taxon>Dreissenoidea</taxon>
        <taxon>Dreissenidae</taxon>
        <taxon>Dreissena</taxon>
    </lineage>
</organism>
<protein>
    <submittedName>
        <fullName evidence="1">Uncharacterized protein</fullName>
    </submittedName>
</protein>
<dbReference type="EMBL" id="JAIWYP010000008">
    <property type="protein sequence ID" value="KAH3781081.1"/>
    <property type="molecule type" value="Genomic_DNA"/>
</dbReference>
<evidence type="ECO:0000313" key="2">
    <source>
        <dbReference type="Proteomes" id="UP000828390"/>
    </source>
</evidence>
<reference evidence="1" key="1">
    <citation type="journal article" date="2019" name="bioRxiv">
        <title>The Genome of the Zebra Mussel, Dreissena polymorpha: A Resource for Invasive Species Research.</title>
        <authorList>
            <person name="McCartney M.A."/>
            <person name="Auch B."/>
            <person name="Kono T."/>
            <person name="Mallez S."/>
            <person name="Zhang Y."/>
            <person name="Obille A."/>
            <person name="Becker A."/>
            <person name="Abrahante J.E."/>
            <person name="Garbe J."/>
            <person name="Badalamenti J.P."/>
            <person name="Herman A."/>
            <person name="Mangelson H."/>
            <person name="Liachko I."/>
            <person name="Sullivan S."/>
            <person name="Sone E.D."/>
            <person name="Koren S."/>
            <person name="Silverstein K.A.T."/>
            <person name="Beckman K.B."/>
            <person name="Gohl D.M."/>
        </authorList>
    </citation>
    <scope>NUCLEOTIDE SEQUENCE</scope>
    <source>
        <strain evidence="1">Duluth1</strain>
        <tissue evidence="1">Whole animal</tissue>
    </source>
</reference>
<comment type="caution">
    <text evidence="1">The sequence shown here is derived from an EMBL/GenBank/DDBJ whole genome shotgun (WGS) entry which is preliminary data.</text>
</comment>
<proteinExistence type="predicted"/>
<gene>
    <name evidence="1" type="ORF">DPMN_158906</name>
</gene>
<dbReference type="AlphaFoldDB" id="A0A9D4EK08"/>
<reference evidence="1" key="2">
    <citation type="submission" date="2020-11" db="EMBL/GenBank/DDBJ databases">
        <authorList>
            <person name="McCartney M.A."/>
            <person name="Auch B."/>
            <person name="Kono T."/>
            <person name="Mallez S."/>
            <person name="Becker A."/>
            <person name="Gohl D.M."/>
            <person name="Silverstein K.A.T."/>
            <person name="Koren S."/>
            <person name="Bechman K.B."/>
            <person name="Herman A."/>
            <person name="Abrahante J.E."/>
            <person name="Garbe J."/>
        </authorList>
    </citation>
    <scope>NUCLEOTIDE SEQUENCE</scope>
    <source>
        <strain evidence="1">Duluth1</strain>
        <tissue evidence="1">Whole animal</tissue>
    </source>
</reference>
<evidence type="ECO:0000313" key="1">
    <source>
        <dbReference type="EMBL" id="KAH3781081.1"/>
    </source>
</evidence>
<keyword evidence="2" id="KW-1185">Reference proteome</keyword>
<dbReference type="Proteomes" id="UP000828390">
    <property type="component" value="Unassembled WGS sequence"/>
</dbReference>
<sequence>MRNIDRSWTTLTPASRKFSAGYKGQAQMKRLQFPLRPAAAKNCAWMNGQYH</sequence>